<feature type="domain" description="YspA cpYpsA-related SLOG" evidence="1">
    <location>
        <begin position="3"/>
        <end position="71"/>
    </location>
</feature>
<proteinExistence type="predicted"/>
<dbReference type="SUPFAM" id="SSF102405">
    <property type="entry name" value="MCP/YpsA-like"/>
    <property type="match status" value="1"/>
</dbReference>
<evidence type="ECO:0000313" key="3">
    <source>
        <dbReference type="Proteomes" id="UP000518887"/>
    </source>
</evidence>
<accession>A0A7W8GAJ2</accession>
<dbReference type="Proteomes" id="UP000518887">
    <property type="component" value="Unassembled WGS sequence"/>
</dbReference>
<dbReference type="AlphaFoldDB" id="A0A7W8GAJ2"/>
<dbReference type="Pfam" id="PF10686">
    <property type="entry name" value="YAcAr"/>
    <property type="match status" value="1"/>
</dbReference>
<dbReference type="RefSeq" id="WP_184660545.1">
    <property type="nucleotide sequence ID" value="NZ_CP031518.1"/>
</dbReference>
<comment type="caution">
    <text evidence="2">The sequence shown here is derived from an EMBL/GenBank/DDBJ whole genome shotgun (WGS) entry which is preliminary data.</text>
</comment>
<evidence type="ECO:0000313" key="2">
    <source>
        <dbReference type="EMBL" id="MBB5226875.1"/>
    </source>
</evidence>
<reference evidence="2 3" key="1">
    <citation type="submission" date="2020-08" db="EMBL/GenBank/DDBJ databases">
        <title>Genomic Encyclopedia of Type Strains, Phase IV (KMG-IV): sequencing the most valuable type-strain genomes for metagenomic binning, comparative biology and taxonomic classification.</title>
        <authorList>
            <person name="Goeker M."/>
        </authorList>
    </citation>
    <scope>NUCLEOTIDE SEQUENCE [LARGE SCALE GENOMIC DNA]</scope>
    <source>
        <strain evidence="2 3">DSM 103462</strain>
    </source>
</reference>
<sequence>MAKLLVCGSRSITDSAWIFSQIEQYISEKNLEMSSLVIIEGGAKGVDSVAGNWAQSHGVTVEVHNADWARYGRGAGIRRNEEMVAAADFVLVLWDGSSRGTKNDIDLCRRNFKTFKVVKKLS</sequence>
<name>A0A7W8GAJ2_9SPIR</name>
<organism evidence="2 3">
    <name type="scientific">Treponema ruminis</name>
    <dbReference type="NCBI Taxonomy" id="744515"/>
    <lineage>
        <taxon>Bacteria</taxon>
        <taxon>Pseudomonadati</taxon>
        <taxon>Spirochaetota</taxon>
        <taxon>Spirochaetia</taxon>
        <taxon>Spirochaetales</taxon>
        <taxon>Treponemataceae</taxon>
        <taxon>Treponema</taxon>
    </lineage>
</organism>
<dbReference type="EMBL" id="JACHFQ010000007">
    <property type="protein sequence ID" value="MBB5226875.1"/>
    <property type="molecule type" value="Genomic_DNA"/>
</dbReference>
<evidence type="ECO:0000259" key="1">
    <source>
        <dbReference type="Pfam" id="PF10686"/>
    </source>
</evidence>
<gene>
    <name evidence="2" type="ORF">HNP76_002263</name>
</gene>
<protein>
    <recommendedName>
        <fullName evidence="1">YspA cpYpsA-related SLOG domain-containing protein</fullName>
    </recommendedName>
</protein>
<dbReference type="InterPro" id="IPR019627">
    <property type="entry name" value="YAcAr"/>
</dbReference>
<keyword evidence="3" id="KW-1185">Reference proteome</keyword>